<dbReference type="AlphaFoldDB" id="A0A2P4EUZ7"/>
<dbReference type="EMBL" id="PPSK01000008">
    <property type="protein sequence ID" value="POB03398.1"/>
    <property type="molecule type" value="Genomic_DNA"/>
</dbReference>
<dbReference type="Pfam" id="PF19648">
    <property type="entry name" value="DUF6151"/>
    <property type="match status" value="1"/>
</dbReference>
<dbReference type="OrthoDB" id="5500342at2"/>
<dbReference type="InterPro" id="IPR046149">
    <property type="entry name" value="DUF6151"/>
</dbReference>
<dbReference type="RefSeq" id="WP_104738339.1">
    <property type="nucleotide sequence ID" value="NZ_BMHR01000005.1"/>
</dbReference>
<gene>
    <name evidence="1" type="ORF">C1949_09980</name>
</gene>
<comment type="caution">
    <text evidence="1">The sequence shown here is derived from an EMBL/GenBank/DDBJ whole genome shotgun (WGS) entry which is preliminary data.</text>
</comment>
<protein>
    <recommendedName>
        <fullName evidence="3">CENP-V/GFA domain-containing protein</fullName>
    </recommendedName>
</protein>
<evidence type="ECO:0000313" key="2">
    <source>
        <dbReference type="Proteomes" id="UP000243451"/>
    </source>
</evidence>
<keyword evidence="2" id="KW-1185">Reference proteome</keyword>
<dbReference type="Proteomes" id="UP000243451">
    <property type="component" value="Unassembled WGS sequence"/>
</dbReference>
<evidence type="ECO:0000313" key="1">
    <source>
        <dbReference type="EMBL" id="POB03398.1"/>
    </source>
</evidence>
<dbReference type="Gene3D" id="3.90.1590.10">
    <property type="entry name" value="glutathione-dependent formaldehyde- activating enzyme (gfa)"/>
    <property type="match status" value="1"/>
</dbReference>
<organism evidence="1 2">
    <name type="scientific">Halopseudomonas oceani</name>
    <dbReference type="NCBI Taxonomy" id="1708783"/>
    <lineage>
        <taxon>Bacteria</taxon>
        <taxon>Pseudomonadati</taxon>
        <taxon>Pseudomonadota</taxon>
        <taxon>Gammaproteobacteria</taxon>
        <taxon>Pseudomonadales</taxon>
        <taxon>Pseudomonadaceae</taxon>
        <taxon>Halopseudomonas</taxon>
    </lineage>
</organism>
<reference evidence="1 2" key="1">
    <citation type="submission" date="2018-01" db="EMBL/GenBank/DDBJ databases">
        <title>Draft genome of the type strain Pseudomonas oceani DSM 100277 isolated from the deep water in Okinawa trough, northwestern Pacific Ocean.</title>
        <authorList>
            <person name="Gomila M."/>
            <person name="Mulet M."/>
            <person name="Garcia-Valdes E."/>
            <person name="Lalucat J."/>
        </authorList>
    </citation>
    <scope>NUCLEOTIDE SEQUENCE [LARGE SCALE GENOMIC DNA]</scope>
    <source>
        <strain evidence="1 2">DSM 100277</strain>
    </source>
</reference>
<sequence>MDNLALQCQCGTVRGRAIKVYPVDGTRVVCYCRDCQAFAHALNAADRILDAEGGTDIYQLPPARLQIHHGHDQIRCLRLSEKGLYRWYAGCCNTPIGNTLGPGMPLVGLIHAFISDPDAEFKTGPVRALVNLSSATGTVPREKVRAAPAKGYMRKILFKIALWKLGGKTHPNPFFAGKKPITEPQIVSPGSTV</sequence>
<proteinExistence type="predicted"/>
<evidence type="ECO:0008006" key="3">
    <source>
        <dbReference type="Google" id="ProtNLM"/>
    </source>
</evidence>
<name>A0A2P4EUZ7_9GAMM</name>
<accession>A0A2P4EUZ7</accession>